<dbReference type="EMBL" id="CP003479">
    <property type="protein sequence ID" value="AFI03337.1"/>
    <property type="molecule type" value="Genomic_DNA"/>
</dbReference>
<evidence type="ECO:0000256" key="2">
    <source>
        <dbReference type="SAM" id="Phobius"/>
    </source>
</evidence>
<proteinExistence type="predicted"/>
<dbReference type="eggNOG" id="COG3846">
    <property type="taxonomic scope" value="Bacteria"/>
</dbReference>
<dbReference type="Proteomes" id="UP000005010">
    <property type="component" value="Chromosome"/>
</dbReference>
<dbReference type="STRING" id="182217.HCW_00190"/>
<keyword evidence="2" id="KW-0472">Membrane</keyword>
<evidence type="ECO:0000313" key="4">
    <source>
        <dbReference type="Proteomes" id="UP000005010"/>
    </source>
</evidence>
<sequence>MQPNAYEVVLSWFITPLTAILGQFADFFLYSLHAQLVFNSLVSLAFMVFAYERLKEQNLFSKQTILETLFFVGFFALFNYALNHIDTFYILFKKIIFALPDLLTNSLAQSLENQMQDTLVLRLDFLFNYAFSALTFIWDLAHKEWSLWLILGILQALFLSVMFALIILVWLEVHVWCSLGVLFLAFGFFKAWRGVLWICFKKCLALGFYKPLILLVGFLNAYIMQVLMNAQMHAREDLALLLLVALFCCLGLIISVPFFINAFFKTHNSIRESVQLITTLSTNLSQAVSSSFNQVLMQSTHSQNSQNTSKERESSTHSPTFRVETTTIMPKIVDFKQKKVKKDTIEPEV</sequence>
<feature type="transmembrane region" description="Helical" evidence="2">
    <location>
        <begin position="239"/>
        <end position="264"/>
    </location>
</feature>
<gene>
    <name evidence="3" type="ordered locus">HCW_00190</name>
</gene>
<feature type="transmembrane region" description="Helical" evidence="2">
    <location>
        <begin position="173"/>
        <end position="192"/>
    </location>
</feature>
<feature type="transmembrane region" description="Helical" evidence="2">
    <location>
        <begin position="119"/>
        <end position="138"/>
    </location>
</feature>
<feature type="transmembrane region" description="Helical" evidence="2">
    <location>
        <begin position="145"/>
        <end position="167"/>
    </location>
</feature>
<accession>I0EK68</accession>
<feature type="transmembrane region" description="Helical" evidence="2">
    <location>
        <begin position="36"/>
        <end position="52"/>
    </location>
</feature>
<feature type="transmembrane region" description="Helical" evidence="2">
    <location>
        <begin position="204"/>
        <end position="227"/>
    </location>
</feature>
<organism evidence="3 4">
    <name type="scientific">Helicobacter cetorum (strain ATCC BAA-429 / MIT 00-7128)</name>
    <dbReference type="NCBI Taxonomy" id="182217"/>
    <lineage>
        <taxon>Bacteria</taxon>
        <taxon>Pseudomonadati</taxon>
        <taxon>Campylobacterota</taxon>
        <taxon>Epsilonproteobacteria</taxon>
        <taxon>Campylobacterales</taxon>
        <taxon>Helicobacteraceae</taxon>
        <taxon>Helicobacter</taxon>
    </lineage>
</organism>
<keyword evidence="2" id="KW-0812">Transmembrane</keyword>
<dbReference type="RefSeq" id="WP_014660213.1">
    <property type="nucleotide sequence ID" value="NC_017737.1"/>
</dbReference>
<evidence type="ECO:0000256" key="1">
    <source>
        <dbReference type="SAM" id="MobiDB-lite"/>
    </source>
</evidence>
<feature type="region of interest" description="Disordered" evidence="1">
    <location>
        <begin position="300"/>
        <end position="321"/>
    </location>
</feature>
<dbReference type="KEGG" id="hce:HCW_00190"/>
<dbReference type="AlphaFoldDB" id="I0EK68"/>
<protein>
    <submittedName>
        <fullName evidence="3">ComB6 competence protein</fullName>
    </submittedName>
</protein>
<keyword evidence="4" id="KW-1185">Reference proteome</keyword>
<reference evidence="4" key="1">
    <citation type="submission" date="2012-04" db="EMBL/GenBank/DDBJ databases">
        <title>Complete genome sequence of Helicobacter cetorum strain MIT 00-7128.</title>
        <authorList>
            <person name="Kersulyte D."/>
            <person name="Berg D.E."/>
        </authorList>
    </citation>
    <scope>NUCLEOTIDE SEQUENCE [LARGE SCALE GENOMIC DNA]</scope>
    <source>
        <strain evidence="4">MIT 00-7128</strain>
    </source>
</reference>
<name>I0EK68_HELC0</name>
<evidence type="ECO:0000313" key="3">
    <source>
        <dbReference type="EMBL" id="AFI03337.1"/>
    </source>
</evidence>
<keyword evidence="2" id="KW-1133">Transmembrane helix</keyword>
<dbReference type="PATRIC" id="fig|182217.3.peg.40"/>
<dbReference type="HOGENOM" id="CLU_789346_0_0_7"/>
<feature type="transmembrane region" description="Helical" evidence="2">
    <location>
        <begin position="64"/>
        <end position="82"/>
    </location>
</feature>